<dbReference type="Gene3D" id="3.50.50.60">
    <property type="entry name" value="FAD/NAD(P)-binding domain"/>
    <property type="match status" value="1"/>
</dbReference>
<protein>
    <submittedName>
        <fullName evidence="4">FAD-binding protein</fullName>
    </submittedName>
</protein>
<evidence type="ECO:0000256" key="2">
    <source>
        <dbReference type="ARBA" id="ARBA00023002"/>
    </source>
</evidence>
<dbReference type="RefSeq" id="WP_346124877.1">
    <property type="nucleotide sequence ID" value="NZ_BAAAXC010000015.1"/>
</dbReference>
<dbReference type="PANTHER" id="PTHR11632:SF51">
    <property type="entry name" value="SUCCINATE DEHYDROGENASE [UBIQUINONE] FLAVOPROTEIN SUBUNIT, MITOCHONDRIAL"/>
    <property type="match status" value="1"/>
</dbReference>
<evidence type="ECO:0000313" key="5">
    <source>
        <dbReference type="Proteomes" id="UP001589646"/>
    </source>
</evidence>
<dbReference type="InterPro" id="IPR036188">
    <property type="entry name" value="FAD/NAD-bd_sf"/>
</dbReference>
<evidence type="ECO:0000259" key="3">
    <source>
        <dbReference type="Pfam" id="PF00890"/>
    </source>
</evidence>
<proteinExistence type="predicted"/>
<dbReference type="Pfam" id="PF00890">
    <property type="entry name" value="FAD_binding_2"/>
    <property type="match status" value="1"/>
</dbReference>
<keyword evidence="1" id="KW-0285">Flavoprotein</keyword>
<dbReference type="SUPFAM" id="SSF51905">
    <property type="entry name" value="FAD/NAD(P)-binding domain"/>
    <property type="match status" value="1"/>
</dbReference>
<dbReference type="Proteomes" id="UP001589646">
    <property type="component" value="Unassembled WGS sequence"/>
</dbReference>
<gene>
    <name evidence="4" type="ORF">ACFFRN_27100</name>
</gene>
<organism evidence="4 5">
    <name type="scientific">Nonomuraea roseola</name>
    <dbReference type="NCBI Taxonomy" id="46179"/>
    <lineage>
        <taxon>Bacteria</taxon>
        <taxon>Bacillati</taxon>
        <taxon>Actinomycetota</taxon>
        <taxon>Actinomycetes</taxon>
        <taxon>Streptosporangiales</taxon>
        <taxon>Streptosporangiaceae</taxon>
        <taxon>Nonomuraea</taxon>
    </lineage>
</organism>
<dbReference type="PANTHER" id="PTHR11632">
    <property type="entry name" value="SUCCINATE DEHYDROGENASE 2 FLAVOPROTEIN SUBUNIT"/>
    <property type="match status" value="1"/>
</dbReference>
<name>A0ABV5Q479_9ACTN</name>
<evidence type="ECO:0000313" key="4">
    <source>
        <dbReference type="EMBL" id="MFB9530284.1"/>
    </source>
</evidence>
<dbReference type="InterPro" id="IPR003953">
    <property type="entry name" value="FAD-dep_OxRdtase_2_FAD-bd"/>
</dbReference>
<dbReference type="InterPro" id="IPR030664">
    <property type="entry name" value="SdhA/FrdA/AprA"/>
</dbReference>
<keyword evidence="5" id="KW-1185">Reference proteome</keyword>
<reference evidence="4 5" key="1">
    <citation type="submission" date="2024-09" db="EMBL/GenBank/DDBJ databases">
        <authorList>
            <person name="Sun Q."/>
            <person name="Mori K."/>
        </authorList>
    </citation>
    <scope>NUCLEOTIDE SEQUENCE [LARGE SCALE GENOMIC DNA]</scope>
    <source>
        <strain evidence="4 5">JCM 3323</strain>
    </source>
</reference>
<dbReference type="EMBL" id="JBHMCE010000008">
    <property type="protein sequence ID" value="MFB9530284.1"/>
    <property type="molecule type" value="Genomic_DNA"/>
</dbReference>
<accession>A0ABV5Q479</accession>
<feature type="domain" description="FAD-dependent oxidoreductase 2 FAD-binding" evidence="3">
    <location>
        <begin position="14"/>
        <end position="61"/>
    </location>
</feature>
<sequence length="91" mass="8885">MPINTDIEIHAANVLVIGSGATGLRAAIAAAEAGCEALIVGKRARTDAHTALAAGGINAVLGTRIFADTCKEGYGLGDPGPSGCLPGRAGS</sequence>
<evidence type="ECO:0000256" key="1">
    <source>
        <dbReference type="ARBA" id="ARBA00022630"/>
    </source>
</evidence>
<comment type="caution">
    <text evidence="4">The sequence shown here is derived from an EMBL/GenBank/DDBJ whole genome shotgun (WGS) entry which is preliminary data.</text>
</comment>
<keyword evidence="2" id="KW-0560">Oxidoreductase</keyword>